<dbReference type="GO" id="GO:0015031">
    <property type="term" value="P:protein transport"/>
    <property type="evidence" value="ECO:0007669"/>
    <property type="project" value="UniProtKB-KW"/>
</dbReference>
<dbReference type="WBParaSite" id="GPLIN_001363000">
    <property type="protein sequence ID" value="GPLIN_001363000"/>
    <property type="gene ID" value="GPLIN_001363000"/>
</dbReference>
<feature type="region of interest" description="Disordered" evidence="9">
    <location>
        <begin position="402"/>
        <end position="462"/>
    </location>
</feature>
<organism evidence="10 11">
    <name type="scientific">Globodera pallida</name>
    <name type="common">Potato cyst nematode worm</name>
    <name type="synonym">Heterodera pallida</name>
    <dbReference type="NCBI Taxonomy" id="36090"/>
    <lineage>
        <taxon>Eukaryota</taxon>
        <taxon>Metazoa</taxon>
        <taxon>Ecdysozoa</taxon>
        <taxon>Nematoda</taxon>
        <taxon>Chromadorea</taxon>
        <taxon>Rhabditida</taxon>
        <taxon>Tylenchina</taxon>
        <taxon>Tylenchomorpha</taxon>
        <taxon>Tylenchoidea</taxon>
        <taxon>Heteroderidae</taxon>
        <taxon>Heteroderinae</taxon>
        <taxon>Globodera</taxon>
    </lineage>
</organism>
<feature type="compositionally biased region" description="Basic and acidic residues" evidence="9">
    <location>
        <begin position="415"/>
        <end position="430"/>
    </location>
</feature>
<dbReference type="GO" id="GO:0000139">
    <property type="term" value="C:Golgi membrane"/>
    <property type="evidence" value="ECO:0007669"/>
    <property type="project" value="UniProtKB-SubCell"/>
</dbReference>
<evidence type="ECO:0000256" key="5">
    <source>
        <dbReference type="ARBA" id="ARBA00022927"/>
    </source>
</evidence>
<reference evidence="10" key="1">
    <citation type="submission" date="2013-12" db="EMBL/GenBank/DDBJ databases">
        <authorList>
            <person name="Aslett M."/>
        </authorList>
    </citation>
    <scope>NUCLEOTIDE SEQUENCE [LARGE SCALE GENOMIC DNA]</scope>
    <source>
        <strain evidence="10">Lindley</strain>
    </source>
</reference>
<evidence type="ECO:0000313" key="11">
    <source>
        <dbReference type="WBParaSite" id="GPLIN_001363000"/>
    </source>
</evidence>
<dbReference type="Pfam" id="PF04124">
    <property type="entry name" value="Dor1"/>
    <property type="match status" value="2"/>
</dbReference>
<evidence type="ECO:0000256" key="4">
    <source>
        <dbReference type="ARBA" id="ARBA00022448"/>
    </source>
</evidence>
<evidence type="ECO:0000256" key="2">
    <source>
        <dbReference type="ARBA" id="ARBA00006419"/>
    </source>
</evidence>
<comment type="similarity">
    <text evidence="2">Belongs to the COG8 family.</text>
</comment>
<dbReference type="Proteomes" id="UP000050741">
    <property type="component" value="Unassembled WGS sequence"/>
</dbReference>
<feature type="compositionally biased region" description="Basic and acidic residues" evidence="9">
    <location>
        <begin position="452"/>
        <end position="462"/>
    </location>
</feature>
<sequence>MTLNIEERIAVEKEFTSLSFGELSSIERIGFSQLPHLRGRRPNSGALQRDGIKQARGDSEKISEEYKLLNEVESTNNFIWQVLKLPKLMERYIRTGRYEQAYSLTNFAISLKQSKFTQTNAMLKNVVEVLIEARHNLLDELFSKFAAPIDLARSIQSEPDFLFRIIDIYRECMYDTIVLYLAVFPDCEAQRKFSSSNEDPRWESFLRRSEVKNCLDIEVMHSKLMSFAFSFGRMGLDFRTLIVHEFSQMVQEMFRRKMETATNCLTALQRLDLIDGDIFENTRQDIEDSGNSAIDLGILSAPLELCIWDDICVFGNLIIDVLNDLRHSLSIVLYFVPFINRCLLHCFPYELCGQFFRSSHCSVEEYREAFKLQSKELFVLCKHESVFNEILVDVQVNENAASSEWQNANEEERDNSDGWERLKKEGEVATEKSIASEPTTLVGEMEIEGEAEERSAEDQIDI</sequence>
<name>A0A183CL74_GLOPA</name>
<accession>A0A183CL74</accession>
<evidence type="ECO:0000256" key="6">
    <source>
        <dbReference type="ARBA" id="ARBA00023034"/>
    </source>
</evidence>
<proteinExistence type="inferred from homology"/>
<keyword evidence="6" id="KW-0333">Golgi apparatus</keyword>
<dbReference type="PANTHER" id="PTHR21311">
    <property type="entry name" value="CONSERVED OLIGOMERIC GOLGI COMPLEX COMPONENT 8"/>
    <property type="match status" value="1"/>
</dbReference>
<reference evidence="11" key="3">
    <citation type="submission" date="2016-06" db="UniProtKB">
        <authorList>
            <consortium name="WormBaseParasite"/>
        </authorList>
    </citation>
    <scope>IDENTIFICATION</scope>
</reference>
<dbReference type="AlphaFoldDB" id="A0A183CL74"/>
<dbReference type="GO" id="GO:0006891">
    <property type="term" value="P:intra-Golgi vesicle-mediated transport"/>
    <property type="evidence" value="ECO:0007669"/>
    <property type="project" value="TreeGrafter"/>
</dbReference>
<keyword evidence="10" id="KW-1185">Reference proteome</keyword>
<reference evidence="10" key="2">
    <citation type="submission" date="2014-05" db="EMBL/GenBank/DDBJ databases">
        <title>The genome and life-stage specific transcriptomes of Globodera pallida elucidate key aspects of plant parasitism by a cyst nematode.</title>
        <authorList>
            <person name="Cotton J.A."/>
            <person name="Lilley C.J."/>
            <person name="Jones L.M."/>
            <person name="Kikuchi T."/>
            <person name="Reid A.J."/>
            <person name="Thorpe P."/>
            <person name="Tsai I.J."/>
            <person name="Beasley H."/>
            <person name="Blok V."/>
            <person name="Cock P.J.A."/>
            <person name="Van den Akker S.E."/>
            <person name="Holroyd N."/>
            <person name="Hunt M."/>
            <person name="Mantelin S."/>
            <person name="Naghra H."/>
            <person name="Pain A."/>
            <person name="Palomares-Rius J.E."/>
            <person name="Zarowiecki M."/>
            <person name="Berriman M."/>
            <person name="Jones J.T."/>
            <person name="Urwin P.E."/>
        </authorList>
    </citation>
    <scope>NUCLEOTIDE SEQUENCE [LARGE SCALE GENOMIC DNA]</scope>
    <source>
        <strain evidence="10">Lindley</strain>
    </source>
</reference>
<keyword evidence="7" id="KW-0472">Membrane</keyword>
<keyword evidence="5" id="KW-0653">Protein transport</keyword>
<evidence type="ECO:0000256" key="9">
    <source>
        <dbReference type="SAM" id="MobiDB-lite"/>
    </source>
</evidence>
<evidence type="ECO:0000256" key="1">
    <source>
        <dbReference type="ARBA" id="ARBA00004395"/>
    </source>
</evidence>
<evidence type="ECO:0000256" key="3">
    <source>
        <dbReference type="ARBA" id="ARBA00020983"/>
    </source>
</evidence>
<comment type="subcellular location">
    <subcellularLocation>
        <location evidence="1">Golgi apparatus membrane</location>
        <topology evidence="1">Peripheral membrane protein</topology>
    </subcellularLocation>
</comment>
<evidence type="ECO:0000256" key="7">
    <source>
        <dbReference type="ARBA" id="ARBA00023136"/>
    </source>
</evidence>
<protein>
    <recommendedName>
        <fullName evidence="3">Conserved oligomeric Golgi complex subunit 8</fullName>
    </recommendedName>
    <alternativeName>
        <fullName evidence="8">Component of oligomeric Golgi complex 8</fullName>
    </alternativeName>
</protein>
<dbReference type="InterPro" id="IPR007255">
    <property type="entry name" value="COG8"/>
</dbReference>
<keyword evidence="4" id="KW-0813">Transport</keyword>
<evidence type="ECO:0000313" key="10">
    <source>
        <dbReference type="Proteomes" id="UP000050741"/>
    </source>
</evidence>
<dbReference type="GO" id="GO:0017119">
    <property type="term" value="C:Golgi transport complex"/>
    <property type="evidence" value="ECO:0007669"/>
    <property type="project" value="InterPro"/>
</dbReference>
<evidence type="ECO:0000256" key="8">
    <source>
        <dbReference type="ARBA" id="ARBA00031347"/>
    </source>
</evidence>
<dbReference type="PANTHER" id="PTHR21311:SF0">
    <property type="entry name" value="CONSERVED OLIGOMERIC GOLGI COMPLEX SUBUNIT 8"/>
    <property type="match status" value="1"/>
</dbReference>